<comment type="similarity">
    <text evidence="7">Belongs to the natriuretic peptide family.</text>
</comment>
<evidence type="ECO:0000256" key="1">
    <source>
        <dbReference type="ARBA" id="ARBA00004613"/>
    </source>
</evidence>
<gene>
    <name evidence="11" type="primary">BNP</name>
</gene>
<dbReference type="GO" id="GO:0005615">
    <property type="term" value="C:extracellular space"/>
    <property type="evidence" value="ECO:0007669"/>
    <property type="project" value="TreeGrafter"/>
</dbReference>
<dbReference type="SMART" id="SM00183">
    <property type="entry name" value="NAT_PEP"/>
    <property type="match status" value="1"/>
</dbReference>
<dbReference type="GO" id="GO:0097746">
    <property type="term" value="P:blood vessel diameter maintenance"/>
    <property type="evidence" value="ECO:0007669"/>
    <property type="project" value="UniProtKB-KW"/>
</dbReference>
<reference evidence="11" key="1">
    <citation type="journal article" date="2008" name="Gen. Comp. Endocrinol.">
        <title>Molecular cloning of natriuretic peptides from the heart of reptiles: loss of ANP in diapsid reptiles and birds.</title>
        <authorList>
            <person name="Trajanovska S."/>
            <person name="Donald J.A."/>
        </authorList>
    </citation>
    <scope>NUCLEOTIDE SEQUENCE</scope>
</reference>
<keyword evidence="5" id="KW-0382">Hypotensive agent</keyword>
<evidence type="ECO:0000256" key="6">
    <source>
        <dbReference type="ARBA" id="ARBA00023157"/>
    </source>
</evidence>
<dbReference type="GO" id="GO:0051427">
    <property type="term" value="F:hormone receptor binding"/>
    <property type="evidence" value="ECO:0007669"/>
    <property type="project" value="TreeGrafter"/>
</dbReference>
<dbReference type="PANTHER" id="PTHR14066">
    <property type="entry name" value="ATRIAL NATRIURETIC FACTOR PRECURSOR"/>
    <property type="match status" value="1"/>
</dbReference>
<dbReference type="EMBL" id="EF667967">
    <property type="protein sequence ID" value="ABV25898.1"/>
    <property type="molecule type" value="mRNA"/>
</dbReference>
<dbReference type="PRINTS" id="PR00710">
    <property type="entry name" value="NATPEPTIDES"/>
</dbReference>
<evidence type="ECO:0000256" key="10">
    <source>
        <dbReference type="SAM" id="SignalP"/>
    </source>
</evidence>
<keyword evidence="4 7" id="KW-0838">Vasoactive</keyword>
<sequence>MDTKGSFLTSLSLLLVLCFQHARAHPINIFSPAKELASMEALLERLDEKISLMEELQDNANLEDPEIQKGNLAEFPSDSFDQQPEPRVESSPYFSDRSSLLKRMRGLQAPKSMRESGCFGRRLDRIGSVSGMGCKGARRN</sequence>
<dbReference type="GO" id="GO:0007168">
    <property type="term" value="P:receptor guanylyl cyclase signaling pathway"/>
    <property type="evidence" value="ECO:0007669"/>
    <property type="project" value="TreeGrafter"/>
</dbReference>
<dbReference type="GO" id="GO:0006182">
    <property type="term" value="P:cGMP biosynthetic process"/>
    <property type="evidence" value="ECO:0007669"/>
    <property type="project" value="TreeGrafter"/>
</dbReference>
<feature type="region of interest" description="Disordered" evidence="9">
    <location>
        <begin position="71"/>
        <end position="94"/>
    </location>
</feature>
<protein>
    <submittedName>
        <fullName evidence="11">B-type natriuretic peptide</fullName>
    </submittedName>
</protein>
<dbReference type="InterPro" id="IPR030480">
    <property type="entry name" value="Natr_peptide_CS"/>
</dbReference>
<keyword evidence="8" id="KW-0175">Coiled coil</keyword>
<comment type="subcellular location">
    <subcellularLocation>
        <location evidence="1 7">Secreted</location>
    </subcellularLocation>
</comment>
<keyword evidence="6" id="KW-1015">Disulfide bond</keyword>
<feature type="chain" id="PRO_5002769228" evidence="10">
    <location>
        <begin position="25"/>
        <end position="140"/>
    </location>
</feature>
<dbReference type="PROSITE" id="PS00263">
    <property type="entry name" value="NATRIURETIC_PEPTIDE"/>
    <property type="match status" value="1"/>
</dbReference>
<dbReference type="PRINTS" id="PR00712">
    <property type="entry name" value="BNATPEPTIDE"/>
</dbReference>
<keyword evidence="3 10" id="KW-0732">Signal</keyword>
<evidence type="ECO:0000256" key="3">
    <source>
        <dbReference type="ARBA" id="ARBA00022729"/>
    </source>
</evidence>
<proteinExistence type="evidence at transcript level"/>
<dbReference type="PANTHER" id="PTHR14066:SF10">
    <property type="entry name" value="NATRIURETIC PEPTIDES B"/>
    <property type="match status" value="1"/>
</dbReference>
<dbReference type="Pfam" id="PF00212">
    <property type="entry name" value="ANP"/>
    <property type="match status" value="1"/>
</dbReference>
<organism evidence="11">
    <name type="scientific">Tiliqua scincoides</name>
    <dbReference type="NCBI Taxonomy" id="71010"/>
    <lineage>
        <taxon>Eukaryota</taxon>
        <taxon>Metazoa</taxon>
        <taxon>Chordata</taxon>
        <taxon>Craniata</taxon>
        <taxon>Vertebrata</taxon>
        <taxon>Euteleostomi</taxon>
        <taxon>Lepidosauria</taxon>
        <taxon>Squamata</taxon>
        <taxon>Bifurcata</taxon>
        <taxon>Unidentata</taxon>
        <taxon>Scinciformata</taxon>
        <taxon>Scincidae</taxon>
        <taxon>Egerniinae</taxon>
        <taxon>Tiliqua</taxon>
    </lineage>
</organism>
<name>B1NMS7_9SAUR</name>
<feature type="coiled-coil region" evidence="8">
    <location>
        <begin position="36"/>
        <end position="63"/>
    </location>
</feature>
<accession>B1NMS7</accession>
<evidence type="ECO:0000256" key="8">
    <source>
        <dbReference type="SAM" id="Coils"/>
    </source>
</evidence>
<dbReference type="AlphaFoldDB" id="B1NMS7"/>
<evidence type="ECO:0000256" key="5">
    <source>
        <dbReference type="ARBA" id="ARBA00022924"/>
    </source>
</evidence>
<dbReference type="InterPro" id="IPR000663">
    <property type="entry name" value="Natr_peptide"/>
</dbReference>
<dbReference type="InterPro" id="IPR002408">
    <property type="entry name" value="Natriuretic_peptide_brain"/>
</dbReference>
<dbReference type="InterPro" id="IPR050787">
    <property type="entry name" value="Natriuretic_peptide"/>
</dbReference>
<evidence type="ECO:0000313" key="11">
    <source>
        <dbReference type="EMBL" id="ABV25898.1"/>
    </source>
</evidence>
<dbReference type="GO" id="GO:0005737">
    <property type="term" value="C:cytoplasm"/>
    <property type="evidence" value="ECO:0007669"/>
    <property type="project" value="TreeGrafter"/>
</dbReference>
<dbReference type="GO" id="GO:0003085">
    <property type="term" value="P:negative regulation of systemic arterial blood pressure"/>
    <property type="evidence" value="ECO:0007669"/>
    <property type="project" value="TreeGrafter"/>
</dbReference>
<evidence type="ECO:0000256" key="7">
    <source>
        <dbReference type="RuleBase" id="RU003686"/>
    </source>
</evidence>
<keyword evidence="2" id="KW-0964">Secreted</keyword>
<evidence type="ECO:0000256" key="9">
    <source>
        <dbReference type="SAM" id="MobiDB-lite"/>
    </source>
</evidence>
<dbReference type="GO" id="GO:0019934">
    <property type="term" value="P:cGMP-mediated signaling"/>
    <property type="evidence" value="ECO:0007669"/>
    <property type="project" value="TreeGrafter"/>
</dbReference>
<evidence type="ECO:0000256" key="2">
    <source>
        <dbReference type="ARBA" id="ARBA00022525"/>
    </source>
</evidence>
<evidence type="ECO:0000256" key="4">
    <source>
        <dbReference type="ARBA" id="ARBA00022858"/>
    </source>
</evidence>
<dbReference type="GO" id="GO:0005179">
    <property type="term" value="F:hormone activity"/>
    <property type="evidence" value="ECO:0007669"/>
    <property type="project" value="InterPro"/>
</dbReference>
<feature type="signal peptide" evidence="10">
    <location>
        <begin position="1"/>
        <end position="24"/>
    </location>
</feature>
<dbReference type="GO" id="GO:0007218">
    <property type="term" value="P:neuropeptide signaling pathway"/>
    <property type="evidence" value="ECO:0007669"/>
    <property type="project" value="TreeGrafter"/>
</dbReference>